<evidence type="ECO:0000313" key="3">
    <source>
        <dbReference type="EMBL" id="SVC64292.1"/>
    </source>
</evidence>
<dbReference type="GO" id="GO:0020037">
    <property type="term" value="F:heme binding"/>
    <property type="evidence" value="ECO:0007669"/>
    <property type="project" value="InterPro"/>
</dbReference>
<feature type="compositionally biased region" description="Low complexity" evidence="1">
    <location>
        <begin position="82"/>
        <end position="97"/>
    </location>
</feature>
<dbReference type="Gene3D" id="1.10.760.10">
    <property type="entry name" value="Cytochrome c-like domain"/>
    <property type="match status" value="1"/>
</dbReference>
<dbReference type="SUPFAM" id="SSF46626">
    <property type="entry name" value="Cytochrome c"/>
    <property type="match status" value="1"/>
</dbReference>
<proteinExistence type="predicted"/>
<name>A0A382NX43_9ZZZZ</name>
<dbReference type="GO" id="GO:0009055">
    <property type="term" value="F:electron transfer activity"/>
    <property type="evidence" value="ECO:0007669"/>
    <property type="project" value="InterPro"/>
</dbReference>
<organism evidence="3">
    <name type="scientific">marine metagenome</name>
    <dbReference type="NCBI Taxonomy" id="408172"/>
    <lineage>
        <taxon>unclassified sequences</taxon>
        <taxon>metagenomes</taxon>
        <taxon>ecological metagenomes</taxon>
    </lineage>
</organism>
<feature type="domain" description="Cytochrome C Planctomycete-type" evidence="2">
    <location>
        <begin position="36"/>
        <end position="94"/>
    </location>
</feature>
<evidence type="ECO:0000259" key="2">
    <source>
        <dbReference type="Pfam" id="PF07635"/>
    </source>
</evidence>
<feature type="region of interest" description="Disordered" evidence="1">
    <location>
        <begin position="82"/>
        <end position="103"/>
    </location>
</feature>
<gene>
    <name evidence="3" type="ORF">METZ01_LOCUS317146</name>
</gene>
<protein>
    <recommendedName>
        <fullName evidence="2">Cytochrome C Planctomycete-type domain-containing protein</fullName>
    </recommendedName>
</protein>
<feature type="non-terminal residue" evidence="3">
    <location>
        <position position="103"/>
    </location>
</feature>
<evidence type="ECO:0000256" key="1">
    <source>
        <dbReference type="SAM" id="MobiDB-lite"/>
    </source>
</evidence>
<dbReference type="Pfam" id="PF07635">
    <property type="entry name" value="PSCyt1"/>
    <property type="match status" value="1"/>
</dbReference>
<dbReference type="AlphaFoldDB" id="A0A382NX43"/>
<sequence length="103" mass="11166">MVEIQKTYFLLFCLFGLGFGQVDYNLEIQTIFNDNCSSCHISNSSGGLNLSSYTNVMNGSGNGAVITPYDHTISELYVRITLPSSSDGDMPPSGSLSQDEINL</sequence>
<dbReference type="EMBL" id="UINC01102566">
    <property type="protein sequence ID" value="SVC64292.1"/>
    <property type="molecule type" value="Genomic_DNA"/>
</dbReference>
<reference evidence="3" key="1">
    <citation type="submission" date="2018-05" db="EMBL/GenBank/DDBJ databases">
        <authorList>
            <person name="Lanie J.A."/>
            <person name="Ng W.-L."/>
            <person name="Kazmierczak K.M."/>
            <person name="Andrzejewski T.M."/>
            <person name="Davidsen T.M."/>
            <person name="Wayne K.J."/>
            <person name="Tettelin H."/>
            <person name="Glass J.I."/>
            <person name="Rusch D."/>
            <person name="Podicherti R."/>
            <person name="Tsui H.-C.T."/>
            <person name="Winkler M.E."/>
        </authorList>
    </citation>
    <scope>NUCLEOTIDE SEQUENCE</scope>
</reference>
<dbReference type="InterPro" id="IPR011429">
    <property type="entry name" value="Cyt_c_Planctomycete-type"/>
</dbReference>
<accession>A0A382NX43</accession>
<dbReference type="InterPro" id="IPR036909">
    <property type="entry name" value="Cyt_c-like_dom_sf"/>
</dbReference>